<dbReference type="InterPro" id="IPR045522">
    <property type="entry name" value="DUF6474"/>
</dbReference>
<accession>A0A8E3BFX3</accession>
<dbReference type="Proteomes" id="UP000019277">
    <property type="component" value="Unassembled WGS sequence"/>
</dbReference>
<evidence type="ECO:0000313" key="2">
    <source>
        <dbReference type="Proteomes" id="UP000019277"/>
    </source>
</evidence>
<evidence type="ECO:0000313" key="1">
    <source>
        <dbReference type="EMBL" id="EWC58333.1"/>
    </source>
</evidence>
<dbReference type="PATRIC" id="fig|909613.9.peg.6394"/>
<sequence>MARKKAAKAVEAGGFTPARAKNALALAKVLGPAVLPVVTPYVMQGAAVVRERLERRKARRLGVEVDDLGHYTGRGGALHARIAGAASGLAEVRAKQGGATPADLAFADEAEGNLRKLAAAVRAAERMPQARRKAAHRAVSGELDRIEEQLLAALGV</sequence>
<organism evidence="1 2">
    <name type="scientific">Actinokineospora spheciospongiae</name>
    <dbReference type="NCBI Taxonomy" id="909613"/>
    <lineage>
        <taxon>Bacteria</taxon>
        <taxon>Bacillati</taxon>
        <taxon>Actinomycetota</taxon>
        <taxon>Actinomycetes</taxon>
        <taxon>Pseudonocardiales</taxon>
        <taxon>Pseudonocardiaceae</taxon>
        <taxon>Actinokineospora</taxon>
    </lineage>
</organism>
<name>W7ICT8_9PSEU</name>
<dbReference type="Pfam" id="PF20079">
    <property type="entry name" value="DUF6474"/>
    <property type="match status" value="1"/>
</dbReference>
<dbReference type="AlphaFoldDB" id="W7ICT8"/>
<accession>W7ICT8</accession>
<dbReference type="OrthoDB" id="4374070at2"/>
<gene>
    <name evidence="1" type="ORF">UO65_6399</name>
</gene>
<protein>
    <submittedName>
        <fullName evidence="1">Uncharacterized protein</fullName>
    </submittedName>
</protein>
<dbReference type="RefSeq" id="WP_035290170.1">
    <property type="nucleotide sequence ID" value="NZ_AYXG01000242.1"/>
</dbReference>
<dbReference type="eggNOG" id="ENOG5032Z1I">
    <property type="taxonomic scope" value="Bacteria"/>
</dbReference>
<keyword evidence="2" id="KW-1185">Reference proteome</keyword>
<dbReference type="EMBL" id="AYXG01000242">
    <property type="protein sequence ID" value="EWC58333.1"/>
    <property type="molecule type" value="Genomic_DNA"/>
</dbReference>
<comment type="caution">
    <text evidence="1">The sequence shown here is derived from an EMBL/GenBank/DDBJ whole genome shotgun (WGS) entry which is preliminary data.</text>
</comment>
<dbReference type="STRING" id="909613.UO65_6399"/>
<proteinExistence type="predicted"/>
<reference evidence="1 2" key="1">
    <citation type="journal article" date="2014" name="Genome Announc.">
        <title>Draft Genome Sequence of the Antitrypanosomally Active Sponge-Associated Bacterium Actinokineospora sp. Strain EG49.</title>
        <authorList>
            <person name="Harjes J."/>
            <person name="Ryu T."/>
            <person name="Abdelmohsen U.R."/>
            <person name="Moitinho-Silva L."/>
            <person name="Horn H."/>
            <person name="Ravasi T."/>
            <person name="Hentschel U."/>
        </authorList>
    </citation>
    <scope>NUCLEOTIDE SEQUENCE [LARGE SCALE GENOMIC DNA]</scope>
    <source>
        <strain evidence="1 2">EG49</strain>
    </source>
</reference>